<dbReference type="InterPro" id="IPR014001">
    <property type="entry name" value="Helicase_ATP-bd"/>
</dbReference>
<dbReference type="STRING" id="1051891.A0A0C3Q221"/>
<reference evidence="8 9" key="1">
    <citation type="submission" date="2014-04" db="EMBL/GenBank/DDBJ databases">
        <authorList>
            <consortium name="DOE Joint Genome Institute"/>
            <person name="Kuo A."/>
            <person name="Girlanda M."/>
            <person name="Perotto S."/>
            <person name="Kohler A."/>
            <person name="Nagy L.G."/>
            <person name="Floudas D."/>
            <person name="Copeland A."/>
            <person name="Barry K.W."/>
            <person name="Cichocki N."/>
            <person name="Veneault-Fourrey C."/>
            <person name="LaButti K."/>
            <person name="Lindquist E.A."/>
            <person name="Lipzen A."/>
            <person name="Lundell T."/>
            <person name="Morin E."/>
            <person name="Murat C."/>
            <person name="Sun H."/>
            <person name="Tunlid A."/>
            <person name="Henrissat B."/>
            <person name="Grigoriev I.V."/>
            <person name="Hibbett D.S."/>
            <person name="Martin F."/>
            <person name="Nordberg H.P."/>
            <person name="Cantor M.N."/>
            <person name="Hua S.X."/>
        </authorList>
    </citation>
    <scope>NUCLEOTIDE SEQUENCE [LARGE SCALE GENOMIC DNA]</scope>
    <source>
        <strain evidence="8 9">MUT 4182</strain>
    </source>
</reference>
<evidence type="ECO:0000259" key="7">
    <source>
        <dbReference type="PROSITE" id="PS51192"/>
    </source>
</evidence>
<feature type="non-terminal residue" evidence="8">
    <location>
        <position position="353"/>
    </location>
</feature>
<dbReference type="GO" id="GO:0005634">
    <property type="term" value="C:nucleus"/>
    <property type="evidence" value="ECO:0007669"/>
    <property type="project" value="UniProtKB-SubCell"/>
</dbReference>
<comment type="subcellular location">
    <subcellularLocation>
        <location evidence="5">Nucleus</location>
    </subcellularLocation>
</comment>
<feature type="compositionally biased region" description="Acidic residues" evidence="6">
    <location>
        <begin position="208"/>
        <end position="219"/>
    </location>
</feature>
<keyword evidence="3" id="KW-0347">Helicase</keyword>
<dbReference type="GO" id="GO:0009378">
    <property type="term" value="F:four-way junction helicase activity"/>
    <property type="evidence" value="ECO:0007669"/>
    <property type="project" value="TreeGrafter"/>
</dbReference>
<dbReference type="PROSITE" id="PS51192">
    <property type="entry name" value="HELICASE_ATP_BIND_1"/>
    <property type="match status" value="1"/>
</dbReference>
<evidence type="ECO:0000256" key="4">
    <source>
        <dbReference type="ARBA" id="ARBA00022840"/>
    </source>
</evidence>
<dbReference type="EC" id="3.6.4.12" evidence="5"/>
<name>A0A0C3Q221_9AGAM</name>
<keyword evidence="9" id="KW-1185">Reference proteome</keyword>
<dbReference type="SUPFAM" id="SSF52540">
    <property type="entry name" value="P-loop containing nucleoside triphosphate hydrolases"/>
    <property type="match status" value="1"/>
</dbReference>
<dbReference type="InterPro" id="IPR006935">
    <property type="entry name" value="Helicase/UvrB_N"/>
</dbReference>
<sequence>MSASDYEFEEMPSAFLQEVDQITETQLQTAGGSSSTSASRASKAPQTSDTIEVLTDEDEVTILPPPRTTASKVAFRPAKFATTTKPTPPSLPSTSNTSKPSASLALASKTGSTADTSIDFDDDWDENALAELDQLESNAWRAPPLTRQTTLTGEVLSHQSQAGPSRSTSAHPFGKKAAKTKYWDRTAFSATGKRKSAGKGKRKSFAHDEDEHEEEEVDFEQFPAPFVPRAFLFLILTVTDRSHPSIRSWETLCVLMMFVSTVDIIRPAPPMKLQADAEAAQEWIYPLNHPKRDYQYNIVRNSLFENSLVALPTGLGKTFIAGVIMLNYYRWFPEGKVVFVAPTKPLVAQQIEA</sequence>
<comment type="subunit">
    <text evidence="5">Interacts with the MHF histone-fold complex to form the FANCM-MHF complex.</text>
</comment>
<dbReference type="PANTHER" id="PTHR14025:SF20">
    <property type="entry name" value="FANCONI ANEMIA GROUP M PROTEIN"/>
    <property type="match status" value="1"/>
</dbReference>
<accession>A0A0C3Q221</accession>
<reference evidence="9" key="2">
    <citation type="submission" date="2015-01" db="EMBL/GenBank/DDBJ databases">
        <title>Evolutionary Origins and Diversification of the Mycorrhizal Mutualists.</title>
        <authorList>
            <consortium name="DOE Joint Genome Institute"/>
            <consortium name="Mycorrhizal Genomics Consortium"/>
            <person name="Kohler A."/>
            <person name="Kuo A."/>
            <person name="Nagy L.G."/>
            <person name="Floudas D."/>
            <person name="Copeland A."/>
            <person name="Barry K.W."/>
            <person name="Cichocki N."/>
            <person name="Veneault-Fourrey C."/>
            <person name="LaButti K."/>
            <person name="Lindquist E.A."/>
            <person name="Lipzen A."/>
            <person name="Lundell T."/>
            <person name="Morin E."/>
            <person name="Murat C."/>
            <person name="Riley R."/>
            <person name="Ohm R."/>
            <person name="Sun H."/>
            <person name="Tunlid A."/>
            <person name="Henrissat B."/>
            <person name="Grigoriev I.V."/>
            <person name="Hibbett D.S."/>
            <person name="Martin F."/>
        </authorList>
    </citation>
    <scope>NUCLEOTIDE SEQUENCE [LARGE SCALE GENOMIC DNA]</scope>
    <source>
        <strain evidence="9">MUT 4182</strain>
    </source>
</reference>
<dbReference type="GO" id="GO:0016887">
    <property type="term" value="F:ATP hydrolysis activity"/>
    <property type="evidence" value="ECO:0007669"/>
    <property type="project" value="RHEA"/>
</dbReference>
<dbReference type="GO" id="GO:0036297">
    <property type="term" value="P:interstrand cross-link repair"/>
    <property type="evidence" value="ECO:0007669"/>
    <property type="project" value="TreeGrafter"/>
</dbReference>
<keyword evidence="2" id="KW-0378">Hydrolase</keyword>
<feature type="domain" description="Helicase ATP-binding" evidence="7">
    <location>
        <begin position="298"/>
        <end position="353"/>
    </location>
</feature>
<dbReference type="Proteomes" id="UP000054248">
    <property type="component" value="Unassembled WGS sequence"/>
</dbReference>
<feature type="region of interest" description="Disordered" evidence="6">
    <location>
        <begin position="193"/>
        <end position="219"/>
    </location>
</feature>
<dbReference type="AlphaFoldDB" id="A0A0C3Q221"/>
<dbReference type="GO" id="GO:0005524">
    <property type="term" value="F:ATP binding"/>
    <property type="evidence" value="ECO:0007669"/>
    <property type="project" value="UniProtKB-UniRule"/>
</dbReference>
<dbReference type="Pfam" id="PF04851">
    <property type="entry name" value="ResIII"/>
    <property type="match status" value="1"/>
</dbReference>
<protein>
    <recommendedName>
        <fullName evidence="5">ATP-dependent DNA helicase</fullName>
        <ecNumber evidence="5">3.6.4.12</ecNumber>
    </recommendedName>
</protein>
<dbReference type="GO" id="GO:0000400">
    <property type="term" value="F:four-way junction DNA binding"/>
    <property type="evidence" value="ECO:0007669"/>
    <property type="project" value="TreeGrafter"/>
</dbReference>
<dbReference type="HOGENOM" id="CLU_786579_0_0_1"/>
<comment type="similarity">
    <text evidence="5">Belongs to the DEAD box helicase family. DEAH subfamily. FANCM sub-subfamily.</text>
</comment>
<dbReference type="EMBL" id="KN823488">
    <property type="protein sequence ID" value="KIO16771.1"/>
    <property type="molecule type" value="Genomic_DNA"/>
</dbReference>
<dbReference type="PANTHER" id="PTHR14025">
    <property type="entry name" value="FANCONI ANEMIA GROUP M FANCM FAMILY MEMBER"/>
    <property type="match status" value="1"/>
</dbReference>
<comment type="function">
    <text evidence="5">ATP-dependent DNA helicase involved in DNA damage repair by homologous recombination and in genome maintenance. Capable of unwinding D-loops. Plays a role in limiting crossover recombinants during mitotic DNA double-strand break (DSB) repair. Component of a FANCM-MHF complex which promotes gene conversion at blocked replication forks, probably by reversal of the stalled fork.</text>
</comment>
<feature type="compositionally biased region" description="Polar residues" evidence="6">
    <location>
        <begin position="154"/>
        <end position="170"/>
    </location>
</feature>
<dbReference type="GO" id="GO:0043138">
    <property type="term" value="F:3'-5' DNA helicase activity"/>
    <property type="evidence" value="ECO:0007669"/>
    <property type="project" value="TreeGrafter"/>
</dbReference>
<evidence type="ECO:0000256" key="3">
    <source>
        <dbReference type="ARBA" id="ARBA00022806"/>
    </source>
</evidence>
<organism evidence="8 9">
    <name type="scientific">Tulasnella calospora MUT 4182</name>
    <dbReference type="NCBI Taxonomy" id="1051891"/>
    <lineage>
        <taxon>Eukaryota</taxon>
        <taxon>Fungi</taxon>
        <taxon>Dikarya</taxon>
        <taxon>Basidiomycota</taxon>
        <taxon>Agaricomycotina</taxon>
        <taxon>Agaricomycetes</taxon>
        <taxon>Cantharellales</taxon>
        <taxon>Tulasnellaceae</taxon>
        <taxon>Tulasnella</taxon>
    </lineage>
</organism>
<evidence type="ECO:0000256" key="5">
    <source>
        <dbReference type="RuleBase" id="RU367027"/>
    </source>
</evidence>
<keyword evidence="4" id="KW-0067">ATP-binding</keyword>
<feature type="compositionally biased region" description="Low complexity" evidence="6">
    <location>
        <begin position="29"/>
        <end position="42"/>
    </location>
</feature>
<feature type="compositionally biased region" description="Low complexity" evidence="6">
    <location>
        <begin position="92"/>
        <end position="108"/>
    </location>
</feature>
<dbReference type="OrthoDB" id="164902at2759"/>
<feature type="region of interest" description="Disordered" evidence="6">
    <location>
        <begin position="154"/>
        <end position="178"/>
    </location>
</feature>
<dbReference type="GO" id="GO:0045003">
    <property type="term" value="P:double-strand break repair via synthesis-dependent strand annealing"/>
    <property type="evidence" value="ECO:0007669"/>
    <property type="project" value="TreeGrafter"/>
</dbReference>
<comment type="catalytic activity">
    <reaction evidence="5">
        <text>ATP + H2O = ADP + phosphate + H(+)</text>
        <dbReference type="Rhea" id="RHEA:13065"/>
        <dbReference type="ChEBI" id="CHEBI:15377"/>
        <dbReference type="ChEBI" id="CHEBI:15378"/>
        <dbReference type="ChEBI" id="CHEBI:30616"/>
        <dbReference type="ChEBI" id="CHEBI:43474"/>
        <dbReference type="ChEBI" id="CHEBI:456216"/>
        <dbReference type="EC" id="3.6.4.12"/>
    </reaction>
</comment>
<evidence type="ECO:0000256" key="2">
    <source>
        <dbReference type="ARBA" id="ARBA00022801"/>
    </source>
</evidence>
<evidence type="ECO:0000256" key="6">
    <source>
        <dbReference type="SAM" id="MobiDB-lite"/>
    </source>
</evidence>
<keyword evidence="1" id="KW-0547">Nucleotide-binding</keyword>
<evidence type="ECO:0000313" key="8">
    <source>
        <dbReference type="EMBL" id="KIO16771.1"/>
    </source>
</evidence>
<proteinExistence type="inferred from homology"/>
<gene>
    <name evidence="8" type="ORF">M407DRAFT_230713</name>
</gene>
<dbReference type="InterPro" id="IPR027417">
    <property type="entry name" value="P-loop_NTPase"/>
</dbReference>
<evidence type="ECO:0000256" key="1">
    <source>
        <dbReference type="ARBA" id="ARBA00022741"/>
    </source>
</evidence>
<dbReference type="Gene3D" id="3.40.50.300">
    <property type="entry name" value="P-loop containing nucleotide triphosphate hydrolases"/>
    <property type="match status" value="1"/>
</dbReference>
<feature type="region of interest" description="Disordered" evidence="6">
    <location>
        <begin position="24"/>
        <end position="120"/>
    </location>
</feature>
<evidence type="ECO:0000313" key="9">
    <source>
        <dbReference type="Proteomes" id="UP000054248"/>
    </source>
</evidence>
<feature type="compositionally biased region" description="Basic residues" evidence="6">
    <location>
        <begin position="193"/>
        <end position="204"/>
    </location>
</feature>